<dbReference type="AlphaFoldDB" id="A0A942UTR1"/>
<organism evidence="2 3">
    <name type="scientific">Anaeromonas frigoriresistens</name>
    <dbReference type="NCBI Taxonomy" id="2683708"/>
    <lineage>
        <taxon>Bacteria</taxon>
        <taxon>Bacillati</taxon>
        <taxon>Bacillota</taxon>
        <taxon>Tissierellia</taxon>
        <taxon>Tissierellales</taxon>
        <taxon>Thermohalobacteraceae</taxon>
        <taxon>Anaeromonas</taxon>
    </lineage>
</organism>
<dbReference type="PANTHER" id="PTHR43792">
    <property type="entry name" value="GNAT FAMILY, PUTATIVE (AFU_ORTHOLOGUE AFUA_3G00765)-RELATED-RELATED"/>
    <property type="match status" value="1"/>
</dbReference>
<evidence type="ECO:0000259" key="1">
    <source>
        <dbReference type="Pfam" id="PF13302"/>
    </source>
</evidence>
<reference evidence="2" key="1">
    <citation type="submission" date="2019-12" db="EMBL/GenBank/DDBJ databases">
        <title>Clostridiaceae gen. nov. sp. nov., isolated from sediment in Xinjiang, China.</title>
        <authorList>
            <person name="Zhang R."/>
        </authorList>
    </citation>
    <scope>NUCLEOTIDE SEQUENCE</scope>
    <source>
        <strain evidence="2">D2Q-11</strain>
    </source>
</reference>
<dbReference type="GO" id="GO:0016747">
    <property type="term" value="F:acyltransferase activity, transferring groups other than amino-acyl groups"/>
    <property type="evidence" value="ECO:0007669"/>
    <property type="project" value="InterPro"/>
</dbReference>
<dbReference type="InterPro" id="IPR000182">
    <property type="entry name" value="GNAT_dom"/>
</dbReference>
<gene>
    <name evidence="2" type="ORF">GOQ27_10950</name>
</gene>
<keyword evidence="3" id="KW-1185">Reference proteome</keyword>
<protein>
    <submittedName>
        <fullName evidence="2">GNAT family N-acetyltransferase</fullName>
    </submittedName>
</protein>
<evidence type="ECO:0000313" key="2">
    <source>
        <dbReference type="EMBL" id="MBS4538983.1"/>
    </source>
</evidence>
<evidence type="ECO:0000313" key="3">
    <source>
        <dbReference type="Proteomes" id="UP000724672"/>
    </source>
</evidence>
<dbReference type="SUPFAM" id="SSF55729">
    <property type="entry name" value="Acyl-CoA N-acyltransferases (Nat)"/>
    <property type="match status" value="1"/>
</dbReference>
<dbReference type="Gene3D" id="3.40.630.30">
    <property type="match status" value="1"/>
</dbReference>
<proteinExistence type="predicted"/>
<dbReference type="EMBL" id="WSFT01000039">
    <property type="protein sequence ID" value="MBS4538983.1"/>
    <property type="molecule type" value="Genomic_DNA"/>
</dbReference>
<name>A0A942UTR1_9FIRM</name>
<dbReference type="Pfam" id="PF13302">
    <property type="entry name" value="Acetyltransf_3"/>
    <property type="match status" value="1"/>
</dbReference>
<dbReference type="InterPro" id="IPR051531">
    <property type="entry name" value="N-acetyltransferase"/>
</dbReference>
<comment type="caution">
    <text evidence="2">The sequence shown here is derived from an EMBL/GenBank/DDBJ whole genome shotgun (WGS) entry which is preliminary data.</text>
</comment>
<sequence>MCNFETDKNIWLYEDYVKEDKAATRKLFLDRMKEDVKVHDFIISRKKDERKISVGMAYIWSYNDYRKSWEIGYALLLDHQKFGYGIESASLLLKFGFEELKAHKIVGMCNSENIGSSKIMQRIGMRREEIFREELFCNGKWTDQCFFSILDKEYFDNRR</sequence>
<feature type="domain" description="N-acetyltransferase" evidence="1">
    <location>
        <begin position="18"/>
        <end position="126"/>
    </location>
</feature>
<dbReference type="Proteomes" id="UP000724672">
    <property type="component" value="Unassembled WGS sequence"/>
</dbReference>
<accession>A0A942UTR1</accession>
<dbReference type="InterPro" id="IPR016181">
    <property type="entry name" value="Acyl_CoA_acyltransferase"/>
</dbReference>